<evidence type="ECO:0000256" key="6">
    <source>
        <dbReference type="PROSITE-ProRule" id="PRU00108"/>
    </source>
</evidence>
<feature type="compositionally biased region" description="Low complexity" evidence="8">
    <location>
        <begin position="228"/>
        <end position="243"/>
    </location>
</feature>
<dbReference type="InterPro" id="IPR017970">
    <property type="entry name" value="Homeobox_CS"/>
</dbReference>
<dbReference type="GO" id="GO:0048513">
    <property type="term" value="P:animal organ development"/>
    <property type="evidence" value="ECO:0007669"/>
    <property type="project" value="TreeGrafter"/>
</dbReference>
<keyword evidence="4 6" id="KW-0371">Homeobox</keyword>
<reference evidence="10" key="1">
    <citation type="journal article" date="2013" name="Genetics">
        <title>The draft genome and transcriptome of Panagrellus redivivus are shaped by the harsh demands of a free-living lifestyle.</title>
        <authorList>
            <person name="Srinivasan J."/>
            <person name="Dillman A.R."/>
            <person name="Macchietto M.G."/>
            <person name="Heikkinen L."/>
            <person name="Lakso M."/>
            <person name="Fracchia K.M."/>
            <person name="Antoshechkin I."/>
            <person name="Mortazavi A."/>
            <person name="Wong G."/>
            <person name="Sternberg P.W."/>
        </authorList>
    </citation>
    <scope>NUCLEOTIDE SEQUENCE [LARGE SCALE GENOMIC DNA]</scope>
    <source>
        <strain evidence="10">MT8872</strain>
    </source>
</reference>
<feature type="compositionally biased region" description="Basic and acidic residues" evidence="8">
    <location>
        <begin position="317"/>
        <end position="337"/>
    </location>
</feature>
<dbReference type="PANTHER" id="PTHR45921">
    <property type="entry name" value="IP01054P"/>
    <property type="match status" value="1"/>
</dbReference>
<dbReference type="InterPro" id="IPR042247">
    <property type="entry name" value="TLX1/2/3"/>
</dbReference>
<dbReference type="InterPro" id="IPR001356">
    <property type="entry name" value="HD"/>
</dbReference>
<evidence type="ECO:0000256" key="1">
    <source>
        <dbReference type="ARBA" id="ARBA00004123"/>
    </source>
</evidence>
<dbReference type="PROSITE" id="PS50071">
    <property type="entry name" value="HOMEOBOX_2"/>
    <property type="match status" value="1"/>
</dbReference>
<dbReference type="PROSITE" id="PS00027">
    <property type="entry name" value="HOMEOBOX_1"/>
    <property type="match status" value="1"/>
</dbReference>
<evidence type="ECO:0000256" key="5">
    <source>
        <dbReference type="ARBA" id="ARBA00023242"/>
    </source>
</evidence>
<dbReference type="CDD" id="cd00086">
    <property type="entry name" value="homeodomain"/>
    <property type="match status" value="1"/>
</dbReference>
<protein>
    <submittedName>
        <fullName evidence="11">Homeobox domain-containing protein</fullName>
    </submittedName>
</protein>
<dbReference type="Gene3D" id="1.10.10.60">
    <property type="entry name" value="Homeodomain-like"/>
    <property type="match status" value="1"/>
</dbReference>
<dbReference type="GO" id="GO:0000981">
    <property type="term" value="F:DNA-binding transcription factor activity, RNA polymerase II-specific"/>
    <property type="evidence" value="ECO:0007669"/>
    <property type="project" value="InterPro"/>
</dbReference>
<accession>A0A7E4VJA3</accession>
<comment type="subcellular location">
    <subcellularLocation>
        <location evidence="1 6 7">Nucleus</location>
    </subcellularLocation>
</comment>
<proteinExistence type="predicted"/>
<evidence type="ECO:0000259" key="9">
    <source>
        <dbReference type="PROSITE" id="PS50071"/>
    </source>
</evidence>
<evidence type="ECO:0000313" key="11">
    <source>
        <dbReference type="WBParaSite" id="Pan_g21740.t1"/>
    </source>
</evidence>
<feature type="compositionally biased region" description="Low complexity" evidence="8">
    <location>
        <begin position="21"/>
        <end position="35"/>
    </location>
</feature>
<sequence length="386" mass="41078">MSSISCPVPSAPPAVEERDPASSSSSTTLSSPAVSEIENEPKRASEVESSQLPVTPTTTKSSYSISNILQESRHSPENLKDDDQTDAGSSRSSSPETNGNAGTSETAASFPMSMLMQSMAAGATNAIPAFDPASFLNCGPGTNLEQLGQQHQLQQMYLSCLFSQFANPNSMAAAAAMSNPMRMMAEQANPCRMPITPTSANSNNSPTNLATPMQFLAQLHGANSNVTSPMTSSPMTSSSMSMAAHHHHSQLSPTMGLQKKQSRPTFTGHQIFMLEKKFEQTKYLAGSDRAQLAKELNMSESQVKVWFQNRRTKWRKKDAADNATSRKDSEGAVKSDHGSPSASTSPDIKSSSHRNSMVGAFSPEVSALLAAGVSPLSALLITSQSH</sequence>
<evidence type="ECO:0000256" key="2">
    <source>
        <dbReference type="ARBA" id="ARBA00022473"/>
    </source>
</evidence>
<feature type="region of interest" description="Disordered" evidence="8">
    <location>
        <begin position="1"/>
        <end position="106"/>
    </location>
</feature>
<dbReference type="FunFam" id="1.10.10.60:FF:000391">
    <property type="entry name" value="Homeobox transcription factor"/>
    <property type="match status" value="1"/>
</dbReference>
<dbReference type="SUPFAM" id="SSF46689">
    <property type="entry name" value="Homeodomain-like"/>
    <property type="match status" value="1"/>
</dbReference>
<organism evidence="10 11">
    <name type="scientific">Panagrellus redivivus</name>
    <name type="common">Microworm</name>
    <dbReference type="NCBI Taxonomy" id="6233"/>
    <lineage>
        <taxon>Eukaryota</taxon>
        <taxon>Metazoa</taxon>
        <taxon>Ecdysozoa</taxon>
        <taxon>Nematoda</taxon>
        <taxon>Chromadorea</taxon>
        <taxon>Rhabditida</taxon>
        <taxon>Tylenchina</taxon>
        <taxon>Panagrolaimomorpha</taxon>
        <taxon>Panagrolaimoidea</taxon>
        <taxon>Panagrolaimidae</taxon>
        <taxon>Panagrellus</taxon>
    </lineage>
</organism>
<feature type="compositionally biased region" description="Basic and acidic residues" evidence="8">
    <location>
        <begin position="71"/>
        <end position="82"/>
    </location>
</feature>
<feature type="region of interest" description="Disordered" evidence="8">
    <location>
        <begin position="312"/>
        <end position="355"/>
    </location>
</feature>
<dbReference type="GO" id="GO:0000978">
    <property type="term" value="F:RNA polymerase II cis-regulatory region sequence-specific DNA binding"/>
    <property type="evidence" value="ECO:0007669"/>
    <property type="project" value="TreeGrafter"/>
</dbReference>
<dbReference type="PRINTS" id="PR00024">
    <property type="entry name" value="HOMEOBOX"/>
</dbReference>
<dbReference type="WBParaSite" id="Pan_g21740.t1">
    <property type="protein sequence ID" value="Pan_g21740.t1"/>
    <property type="gene ID" value="Pan_g21740"/>
</dbReference>
<dbReference type="GO" id="GO:0005634">
    <property type="term" value="C:nucleus"/>
    <property type="evidence" value="ECO:0007669"/>
    <property type="project" value="UniProtKB-SubCell"/>
</dbReference>
<name>A0A7E4VJA3_PANRE</name>
<dbReference type="AlphaFoldDB" id="A0A7E4VJA3"/>
<keyword evidence="3 6" id="KW-0238">DNA-binding</keyword>
<evidence type="ECO:0000256" key="3">
    <source>
        <dbReference type="ARBA" id="ARBA00023125"/>
    </source>
</evidence>
<evidence type="ECO:0000256" key="7">
    <source>
        <dbReference type="RuleBase" id="RU000682"/>
    </source>
</evidence>
<dbReference type="Proteomes" id="UP000492821">
    <property type="component" value="Unassembled WGS sequence"/>
</dbReference>
<feature type="compositionally biased region" description="Polar residues" evidence="8">
    <location>
        <begin position="47"/>
        <end position="70"/>
    </location>
</feature>
<dbReference type="InterPro" id="IPR020479">
    <property type="entry name" value="HD_metazoa"/>
</dbReference>
<feature type="compositionally biased region" description="Polar residues" evidence="8">
    <location>
        <begin position="86"/>
        <end position="106"/>
    </location>
</feature>
<dbReference type="SMART" id="SM00389">
    <property type="entry name" value="HOX"/>
    <property type="match status" value="1"/>
</dbReference>
<feature type="domain" description="Homeobox" evidence="9">
    <location>
        <begin position="257"/>
        <end position="317"/>
    </location>
</feature>
<feature type="region of interest" description="Disordered" evidence="8">
    <location>
        <begin position="226"/>
        <end position="264"/>
    </location>
</feature>
<dbReference type="Pfam" id="PF00046">
    <property type="entry name" value="Homeodomain"/>
    <property type="match status" value="1"/>
</dbReference>
<dbReference type="InterPro" id="IPR009057">
    <property type="entry name" value="Homeodomain-like_sf"/>
</dbReference>
<evidence type="ECO:0000256" key="8">
    <source>
        <dbReference type="SAM" id="MobiDB-lite"/>
    </source>
</evidence>
<evidence type="ECO:0000313" key="10">
    <source>
        <dbReference type="Proteomes" id="UP000492821"/>
    </source>
</evidence>
<keyword evidence="5 6" id="KW-0539">Nucleus</keyword>
<feature type="DNA-binding region" description="Homeobox" evidence="6">
    <location>
        <begin position="259"/>
        <end position="318"/>
    </location>
</feature>
<feature type="compositionally biased region" description="Polar residues" evidence="8">
    <location>
        <begin position="338"/>
        <end position="355"/>
    </location>
</feature>
<keyword evidence="10" id="KW-1185">Reference proteome</keyword>
<dbReference type="PANTHER" id="PTHR45921:SF4">
    <property type="entry name" value="IP01054P"/>
    <property type="match status" value="1"/>
</dbReference>
<reference evidence="11" key="2">
    <citation type="submission" date="2020-10" db="UniProtKB">
        <authorList>
            <consortium name="WormBaseParasite"/>
        </authorList>
    </citation>
    <scope>IDENTIFICATION</scope>
</reference>
<keyword evidence="2" id="KW-0217">Developmental protein</keyword>
<evidence type="ECO:0000256" key="4">
    <source>
        <dbReference type="ARBA" id="ARBA00023155"/>
    </source>
</evidence>